<dbReference type="Proteomes" id="UP001153069">
    <property type="component" value="Unassembled WGS sequence"/>
</dbReference>
<dbReference type="InterPro" id="IPR027417">
    <property type="entry name" value="P-loop_NTPase"/>
</dbReference>
<protein>
    <submittedName>
        <fullName evidence="3">Ras-related protein Rab</fullName>
    </submittedName>
</protein>
<dbReference type="SUPFAM" id="SSF52540">
    <property type="entry name" value="P-loop containing nucleoside triphosphate hydrolases"/>
    <property type="match status" value="1"/>
</dbReference>
<dbReference type="GO" id="GO:0003924">
    <property type="term" value="F:GTPase activity"/>
    <property type="evidence" value="ECO:0007669"/>
    <property type="project" value="InterPro"/>
</dbReference>
<keyword evidence="1" id="KW-0547">Nucleotide-binding</keyword>
<dbReference type="InterPro" id="IPR001806">
    <property type="entry name" value="Small_GTPase"/>
</dbReference>
<dbReference type="AlphaFoldDB" id="A0A9N8HR30"/>
<accession>A0A9N8HR30</accession>
<dbReference type="CDD" id="cd01860">
    <property type="entry name" value="Rab5_related"/>
    <property type="match status" value="1"/>
</dbReference>
<evidence type="ECO:0000313" key="4">
    <source>
        <dbReference type="Proteomes" id="UP001153069"/>
    </source>
</evidence>
<dbReference type="OrthoDB" id="63533at2759"/>
<dbReference type="SMART" id="SM00173">
    <property type="entry name" value="RAS"/>
    <property type="match status" value="1"/>
</dbReference>
<sequence length="228" mass="25316">MNSTVAFVANRRPSSSKPSDVPQNDEISIKLILLGEANTGKTSLALRFTNNEFRPYTESTIGASFFEPTMMVEDQPTGRSTKVNFKIWDTAGQEKYHALASMYYRGAGAAIIVYDISRNSSFLTLKRWVDDLKTKAPPDILVVICGNKVDLEASGDRQVPHSEASDYAESIGAFYLETSARENTNVTELFEHVAKKTMESPYDNTQTTDDTAINLGERRRSSGCCWMG</sequence>
<dbReference type="Pfam" id="PF00071">
    <property type="entry name" value="Ras"/>
    <property type="match status" value="1"/>
</dbReference>
<dbReference type="PRINTS" id="PR00449">
    <property type="entry name" value="RASTRNSFRMNG"/>
</dbReference>
<evidence type="ECO:0000256" key="1">
    <source>
        <dbReference type="ARBA" id="ARBA00022741"/>
    </source>
</evidence>
<dbReference type="Gene3D" id="3.40.50.300">
    <property type="entry name" value="P-loop containing nucleotide triphosphate hydrolases"/>
    <property type="match status" value="1"/>
</dbReference>
<comment type="caution">
    <text evidence="3">The sequence shown here is derived from an EMBL/GenBank/DDBJ whole genome shotgun (WGS) entry which is preliminary data.</text>
</comment>
<name>A0A9N8HR30_9STRA</name>
<proteinExistence type="predicted"/>
<organism evidence="3 4">
    <name type="scientific">Seminavis robusta</name>
    <dbReference type="NCBI Taxonomy" id="568900"/>
    <lineage>
        <taxon>Eukaryota</taxon>
        <taxon>Sar</taxon>
        <taxon>Stramenopiles</taxon>
        <taxon>Ochrophyta</taxon>
        <taxon>Bacillariophyta</taxon>
        <taxon>Bacillariophyceae</taxon>
        <taxon>Bacillariophycidae</taxon>
        <taxon>Naviculales</taxon>
        <taxon>Naviculaceae</taxon>
        <taxon>Seminavis</taxon>
    </lineage>
</organism>
<gene>
    <name evidence="3" type="ORF">SEMRO_1221_G253690.1</name>
</gene>
<dbReference type="NCBIfam" id="TIGR00231">
    <property type="entry name" value="small_GTP"/>
    <property type="match status" value="1"/>
</dbReference>
<dbReference type="GO" id="GO:0005525">
    <property type="term" value="F:GTP binding"/>
    <property type="evidence" value="ECO:0007669"/>
    <property type="project" value="InterPro"/>
</dbReference>
<reference evidence="3" key="1">
    <citation type="submission" date="2020-06" db="EMBL/GenBank/DDBJ databases">
        <authorList>
            <consortium name="Plant Systems Biology data submission"/>
        </authorList>
    </citation>
    <scope>NUCLEOTIDE SEQUENCE</scope>
    <source>
        <strain evidence="3">D6</strain>
    </source>
</reference>
<dbReference type="InterPro" id="IPR005225">
    <property type="entry name" value="Small_GTP-bd"/>
</dbReference>
<dbReference type="PROSITE" id="PS51421">
    <property type="entry name" value="RAS"/>
    <property type="match status" value="1"/>
</dbReference>
<dbReference type="PROSITE" id="PS51419">
    <property type="entry name" value="RAB"/>
    <property type="match status" value="1"/>
</dbReference>
<dbReference type="EMBL" id="CAICTM010001219">
    <property type="protein sequence ID" value="CAB9521680.1"/>
    <property type="molecule type" value="Genomic_DNA"/>
</dbReference>
<evidence type="ECO:0000256" key="2">
    <source>
        <dbReference type="SAM" id="MobiDB-lite"/>
    </source>
</evidence>
<dbReference type="SMART" id="SM00174">
    <property type="entry name" value="RHO"/>
    <property type="match status" value="1"/>
</dbReference>
<feature type="compositionally biased region" description="Polar residues" evidence="2">
    <location>
        <begin position="12"/>
        <end position="22"/>
    </location>
</feature>
<dbReference type="PANTHER" id="PTHR47978">
    <property type="match status" value="1"/>
</dbReference>
<dbReference type="FunFam" id="3.40.50.300:FF:000808">
    <property type="entry name" value="Small GTP-binding protein, putative"/>
    <property type="match status" value="1"/>
</dbReference>
<feature type="region of interest" description="Disordered" evidence="2">
    <location>
        <begin position="1"/>
        <end position="22"/>
    </location>
</feature>
<dbReference type="PROSITE" id="PS51420">
    <property type="entry name" value="RHO"/>
    <property type="match status" value="1"/>
</dbReference>
<dbReference type="SMART" id="SM00175">
    <property type="entry name" value="RAB"/>
    <property type="match status" value="1"/>
</dbReference>
<keyword evidence="4" id="KW-1185">Reference proteome</keyword>
<evidence type="ECO:0000313" key="3">
    <source>
        <dbReference type="EMBL" id="CAB9521680.1"/>
    </source>
</evidence>
<dbReference type="SMART" id="SM00176">
    <property type="entry name" value="RAN"/>
    <property type="match status" value="1"/>
</dbReference>